<reference evidence="6 7" key="1">
    <citation type="submission" date="2019-01" db="EMBL/GenBank/DDBJ databases">
        <title>Ktedonosporobacter rubrisoli SCAWS-G2.</title>
        <authorList>
            <person name="Huang Y."/>
            <person name="Yan B."/>
        </authorList>
    </citation>
    <scope>NUCLEOTIDE SEQUENCE [LARGE SCALE GENOMIC DNA]</scope>
    <source>
        <strain evidence="6 7">SCAWS-G2</strain>
    </source>
</reference>
<dbReference type="SUPFAM" id="SSF55103">
    <property type="entry name" value="FAD-linked oxidases, C-terminal domain"/>
    <property type="match status" value="1"/>
</dbReference>
<dbReference type="GO" id="GO:0071949">
    <property type="term" value="F:FAD binding"/>
    <property type="evidence" value="ECO:0007669"/>
    <property type="project" value="InterPro"/>
</dbReference>
<proteinExistence type="predicted"/>
<dbReference type="SUPFAM" id="SSF56176">
    <property type="entry name" value="FAD-binding/transporter-associated domain-like"/>
    <property type="match status" value="1"/>
</dbReference>
<evidence type="ECO:0000259" key="5">
    <source>
        <dbReference type="PROSITE" id="PS51387"/>
    </source>
</evidence>
<sequence>MSKLCCNVAQNQAHIFRRGLRTMGEIEIFTNELQRLVPSAIVRADTDALRTHAIDGVFPRLVVSPTSVEDVGQTVELASLNKLSVLPRGGGSGMNLGNIAEHIDILIDTTHLKRLLEHEGPDLTCHVEAGITLAELQVQLARQGQQLALDAPNAQQATIGGLLATNASGPKRLRYGTARDLVIGMRVVQANGELARSGGRVVKNVAGYDLNKLYIGSLGTLGMIVEANFKLHPLPPLERTLLLMYTNIDDAMQTILAILNSLLTPSALELIDAGAASDMTDFFGLNLPANGYTVAINFEGSKAAIERQLNETRLLARRNNALMGDDLDGDAQQRFWEVIREHTQGTLTCKVALLPSQIASYLRQLEETCQRYTLESATIAHAGNGILYIELRPSDATPRLISALEELRKYARELHGSLVVERCPVELKRRISIWGEPGGDFYLMQRLKQQFDPQRTFVGGRFLGGL</sequence>
<accession>A0A4P6JRW6</accession>
<evidence type="ECO:0000313" key="6">
    <source>
        <dbReference type="EMBL" id="QBD78237.1"/>
    </source>
</evidence>
<evidence type="ECO:0000256" key="4">
    <source>
        <dbReference type="ARBA" id="ARBA00023002"/>
    </source>
</evidence>
<name>A0A4P6JRW6_KTERU</name>
<dbReference type="GO" id="GO:0016491">
    <property type="term" value="F:oxidoreductase activity"/>
    <property type="evidence" value="ECO:0007669"/>
    <property type="project" value="UniProtKB-KW"/>
</dbReference>
<dbReference type="Gene3D" id="3.30.465.10">
    <property type="match status" value="1"/>
</dbReference>
<dbReference type="Proteomes" id="UP000290365">
    <property type="component" value="Chromosome"/>
</dbReference>
<keyword evidence="2" id="KW-0285">Flavoprotein</keyword>
<dbReference type="PANTHER" id="PTHR11748">
    <property type="entry name" value="D-LACTATE DEHYDROGENASE"/>
    <property type="match status" value="1"/>
</dbReference>
<keyword evidence="3" id="KW-0274">FAD</keyword>
<dbReference type="AlphaFoldDB" id="A0A4P6JRW6"/>
<dbReference type="InterPro" id="IPR006094">
    <property type="entry name" value="Oxid_FAD_bind_N"/>
</dbReference>
<dbReference type="PROSITE" id="PS51387">
    <property type="entry name" value="FAD_PCMH"/>
    <property type="match status" value="1"/>
</dbReference>
<dbReference type="InterPro" id="IPR036318">
    <property type="entry name" value="FAD-bd_PCMH-like_sf"/>
</dbReference>
<dbReference type="Pfam" id="PF02913">
    <property type="entry name" value="FAD-oxidase_C"/>
    <property type="match status" value="1"/>
</dbReference>
<dbReference type="EMBL" id="CP035758">
    <property type="protein sequence ID" value="QBD78237.1"/>
    <property type="molecule type" value="Genomic_DNA"/>
</dbReference>
<dbReference type="PANTHER" id="PTHR11748:SF103">
    <property type="entry name" value="GLYCOLATE OXIDASE SUBUNIT GLCE"/>
    <property type="match status" value="1"/>
</dbReference>
<evidence type="ECO:0000256" key="1">
    <source>
        <dbReference type="ARBA" id="ARBA00001974"/>
    </source>
</evidence>
<evidence type="ECO:0000256" key="2">
    <source>
        <dbReference type="ARBA" id="ARBA00022630"/>
    </source>
</evidence>
<protein>
    <submittedName>
        <fullName evidence="6">FAD-binding oxidoreductase</fullName>
    </submittedName>
</protein>
<gene>
    <name evidence="6" type="ORF">EPA93_20420</name>
</gene>
<evidence type="ECO:0000313" key="7">
    <source>
        <dbReference type="Proteomes" id="UP000290365"/>
    </source>
</evidence>
<evidence type="ECO:0000256" key="3">
    <source>
        <dbReference type="ARBA" id="ARBA00022827"/>
    </source>
</evidence>
<dbReference type="OrthoDB" id="9767256at2"/>
<dbReference type="InterPro" id="IPR016166">
    <property type="entry name" value="FAD-bd_PCMH"/>
</dbReference>
<feature type="domain" description="FAD-binding PCMH-type" evidence="5">
    <location>
        <begin position="54"/>
        <end position="234"/>
    </location>
</feature>
<dbReference type="InterPro" id="IPR016169">
    <property type="entry name" value="FAD-bd_PCMH_sub2"/>
</dbReference>
<organism evidence="6 7">
    <name type="scientific">Ktedonosporobacter rubrisoli</name>
    <dbReference type="NCBI Taxonomy" id="2509675"/>
    <lineage>
        <taxon>Bacteria</taxon>
        <taxon>Bacillati</taxon>
        <taxon>Chloroflexota</taxon>
        <taxon>Ktedonobacteria</taxon>
        <taxon>Ktedonobacterales</taxon>
        <taxon>Ktedonosporobacteraceae</taxon>
        <taxon>Ktedonosporobacter</taxon>
    </lineage>
</organism>
<dbReference type="RefSeq" id="WP_129889290.1">
    <property type="nucleotide sequence ID" value="NZ_CP035758.1"/>
</dbReference>
<keyword evidence="7" id="KW-1185">Reference proteome</keyword>
<comment type="cofactor">
    <cofactor evidence="1">
        <name>FAD</name>
        <dbReference type="ChEBI" id="CHEBI:57692"/>
    </cofactor>
</comment>
<dbReference type="InterPro" id="IPR016164">
    <property type="entry name" value="FAD-linked_Oxase-like_C"/>
</dbReference>
<dbReference type="InterPro" id="IPR004113">
    <property type="entry name" value="FAD-bd_oxidored_4_C"/>
</dbReference>
<keyword evidence="4" id="KW-0560">Oxidoreductase</keyword>
<dbReference type="Pfam" id="PF01565">
    <property type="entry name" value="FAD_binding_4"/>
    <property type="match status" value="1"/>
</dbReference>
<dbReference type="KEGG" id="kbs:EPA93_20420"/>